<dbReference type="PANTHER" id="PTHR43176:SF3">
    <property type="entry name" value="3-HYDROXYISOBUTYRYL-COA HYDROLASE, MITOCHONDRIAL"/>
    <property type="match status" value="1"/>
</dbReference>
<dbReference type="PANTHER" id="PTHR43176">
    <property type="entry name" value="3-HYDROXYISOBUTYRYL-COA HYDROLASE-RELATED"/>
    <property type="match status" value="1"/>
</dbReference>
<evidence type="ECO:0000256" key="3">
    <source>
        <dbReference type="ARBA" id="ARBA00022801"/>
    </source>
</evidence>
<dbReference type="RefSeq" id="WP_166122524.1">
    <property type="nucleotide sequence ID" value="NZ_JAPIUX010000014.1"/>
</dbReference>
<evidence type="ECO:0000313" key="6">
    <source>
        <dbReference type="Proteomes" id="UP001526446"/>
    </source>
</evidence>
<dbReference type="InterPro" id="IPR032259">
    <property type="entry name" value="HIBYL-CoA-H"/>
</dbReference>
<dbReference type="Proteomes" id="UP001526446">
    <property type="component" value="Unassembled WGS sequence"/>
</dbReference>
<sequence>MTEDPLSGTPTVRTERLGHMGRIRLDRPAKLNAVNLEMAEGVARVLARWRDDPEVKVLLLDSTSPRAFCAGGDLRALSEFISTHQHGVEAAYQALVRTYAIMQQIAAFPTPIVSLLDGIAMGGGIGLGGHVPYRVVTERSVVAMPETSIGFTPDAGGSWILSRMPGFSGLRLALLGERMDGVAALQAGFADYMVPSERLPDLVERLAVQPVAEVFAPFPRQPEAPHLHPHPLDACYNAPDLAQVLRNLEAHGSEAARQDLQNLAQLCPFSLEVTWAGWHRARTLSSLEAAFAQETALVGHLIRRPDFREGVRARLIDRDNTPHWQPASIEQVNPAEVARCFEAF</sequence>
<dbReference type="InterPro" id="IPR045004">
    <property type="entry name" value="ECH_dom"/>
</dbReference>
<organism evidence="5 6">
    <name type="scientific">Acetobacter farinalis</name>
    <dbReference type="NCBI Taxonomy" id="1260984"/>
    <lineage>
        <taxon>Bacteria</taxon>
        <taxon>Pseudomonadati</taxon>
        <taxon>Pseudomonadota</taxon>
        <taxon>Alphaproteobacteria</taxon>
        <taxon>Acetobacterales</taxon>
        <taxon>Acetobacteraceae</taxon>
        <taxon>Acetobacter</taxon>
    </lineage>
</organism>
<gene>
    <name evidence="5" type="ORF">OQ252_10325</name>
</gene>
<name>A0ABT3Q931_9PROT</name>
<evidence type="ECO:0000256" key="2">
    <source>
        <dbReference type="ARBA" id="ARBA00011915"/>
    </source>
</evidence>
<accession>A0ABT3Q931</accession>
<evidence type="ECO:0000313" key="5">
    <source>
        <dbReference type="EMBL" id="MCX2561788.1"/>
    </source>
</evidence>
<dbReference type="Gene3D" id="3.90.226.10">
    <property type="entry name" value="2-enoyl-CoA Hydratase, Chain A, domain 1"/>
    <property type="match status" value="1"/>
</dbReference>
<reference evidence="5 6" key="1">
    <citation type="submission" date="2022-11" db="EMBL/GenBank/DDBJ databases">
        <title>Genome sequencing of Acetobacter type strain.</title>
        <authorList>
            <person name="Heo J."/>
            <person name="Lee D."/>
            <person name="Han B.-H."/>
            <person name="Hong S.-B."/>
            <person name="Kwon S.-W."/>
        </authorList>
    </citation>
    <scope>NUCLEOTIDE SEQUENCE [LARGE SCALE GENOMIC DNA]</scope>
    <source>
        <strain evidence="5 6">KACC 21251</strain>
    </source>
</reference>
<protein>
    <recommendedName>
        <fullName evidence="2">3-hydroxyisobutyryl-CoA hydrolase</fullName>
        <ecNumber evidence="2">3.1.2.4</ecNumber>
    </recommendedName>
</protein>
<dbReference type="EMBL" id="JAPIUX010000014">
    <property type="protein sequence ID" value="MCX2561788.1"/>
    <property type="molecule type" value="Genomic_DNA"/>
</dbReference>
<keyword evidence="6" id="KW-1185">Reference proteome</keyword>
<dbReference type="InterPro" id="IPR029045">
    <property type="entry name" value="ClpP/crotonase-like_dom_sf"/>
</dbReference>
<comment type="catalytic activity">
    <reaction evidence="1">
        <text>3-hydroxy-2-methylpropanoyl-CoA + H2O = 3-hydroxy-2-methylpropanoate + CoA + H(+)</text>
        <dbReference type="Rhea" id="RHEA:20888"/>
        <dbReference type="ChEBI" id="CHEBI:11805"/>
        <dbReference type="ChEBI" id="CHEBI:15377"/>
        <dbReference type="ChEBI" id="CHEBI:15378"/>
        <dbReference type="ChEBI" id="CHEBI:57287"/>
        <dbReference type="ChEBI" id="CHEBI:57340"/>
        <dbReference type="EC" id="3.1.2.4"/>
    </reaction>
</comment>
<evidence type="ECO:0000256" key="1">
    <source>
        <dbReference type="ARBA" id="ARBA00001709"/>
    </source>
</evidence>
<feature type="domain" description="Enoyl-CoA hydratase/isomerase" evidence="4">
    <location>
        <begin position="21"/>
        <end position="341"/>
    </location>
</feature>
<evidence type="ECO:0000259" key="4">
    <source>
        <dbReference type="Pfam" id="PF16113"/>
    </source>
</evidence>
<dbReference type="SUPFAM" id="SSF52096">
    <property type="entry name" value="ClpP/crotonase"/>
    <property type="match status" value="1"/>
</dbReference>
<keyword evidence="3" id="KW-0378">Hydrolase</keyword>
<comment type="caution">
    <text evidence="5">The sequence shown here is derived from an EMBL/GenBank/DDBJ whole genome shotgun (WGS) entry which is preliminary data.</text>
</comment>
<proteinExistence type="predicted"/>
<dbReference type="Pfam" id="PF16113">
    <property type="entry name" value="ECH_2"/>
    <property type="match status" value="1"/>
</dbReference>
<dbReference type="EC" id="3.1.2.4" evidence="2"/>
<dbReference type="CDD" id="cd06558">
    <property type="entry name" value="crotonase-like"/>
    <property type="match status" value="1"/>
</dbReference>
<dbReference type="NCBIfam" id="NF004127">
    <property type="entry name" value="PRK05617.1"/>
    <property type="match status" value="1"/>
</dbReference>